<comment type="similarity">
    <text evidence="3">Belongs to the RimP family.</text>
</comment>
<evidence type="ECO:0000256" key="3">
    <source>
        <dbReference type="HAMAP-Rule" id="MF_01077"/>
    </source>
</evidence>
<dbReference type="OrthoDB" id="9805006at2"/>
<evidence type="ECO:0000256" key="1">
    <source>
        <dbReference type="ARBA" id="ARBA00022490"/>
    </source>
</evidence>
<dbReference type="CDD" id="cd01734">
    <property type="entry name" value="YlxS_C"/>
    <property type="match status" value="2"/>
</dbReference>
<dbReference type="InterPro" id="IPR028998">
    <property type="entry name" value="RimP_C"/>
</dbReference>
<dbReference type="Gene3D" id="3.30.300.70">
    <property type="entry name" value="RimP-like superfamily, N-terminal"/>
    <property type="match status" value="1"/>
</dbReference>
<dbReference type="Pfam" id="PF17384">
    <property type="entry name" value="DUF150_C"/>
    <property type="match status" value="2"/>
</dbReference>
<proteinExistence type="inferred from homology"/>
<evidence type="ECO:0000313" key="6">
    <source>
        <dbReference type="EMBL" id="KRN77187.1"/>
    </source>
</evidence>
<name>A0A0R2JIQ8_9LACO</name>
<feature type="domain" description="Ribosome maturation factor RimP C-terminal" evidence="5">
    <location>
        <begin position="163"/>
        <end position="223"/>
    </location>
</feature>
<dbReference type="PANTHER" id="PTHR33867:SF1">
    <property type="entry name" value="RIBOSOME MATURATION FACTOR RIMP"/>
    <property type="match status" value="1"/>
</dbReference>
<dbReference type="HAMAP" id="MF_01077">
    <property type="entry name" value="RimP"/>
    <property type="match status" value="1"/>
</dbReference>
<dbReference type="InterPro" id="IPR028989">
    <property type="entry name" value="RimP_N"/>
</dbReference>
<dbReference type="Proteomes" id="UP000051673">
    <property type="component" value="Unassembled WGS sequence"/>
</dbReference>
<dbReference type="RefSeq" id="WP_057788216.1">
    <property type="nucleotide sequence ID" value="NZ_JQCD01000024.1"/>
</dbReference>
<keyword evidence="1 3" id="KW-0963">Cytoplasm</keyword>
<comment type="subcellular location">
    <subcellularLocation>
        <location evidence="3">Cytoplasm</location>
    </subcellularLocation>
</comment>
<dbReference type="SUPFAM" id="SSF75420">
    <property type="entry name" value="YhbC-like, N-terminal domain"/>
    <property type="match status" value="1"/>
</dbReference>
<dbReference type="PATRIC" id="fig|1620.3.peg.717"/>
<evidence type="ECO:0000259" key="5">
    <source>
        <dbReference type="Pfam" id="PF17384"/>
    </source>
</evidence>
<organism evidence="6 7">
    <name type="scientific">Weissella minor</name>
    <dbReference type="NCBI Taxonomy" id="1620"/>
    <lineage>
        <taxon>Bacteria</taxon>
        <taxon>Bacillati</taxon>
        <taxon>Bacillota</taxon>
        <taxon>Bacilli</taxon>
        <taxon>Lactobacillales</taxon>
        <taxon>Lactobacillaceae</taxon>
        <taxon>Weissella</taxon>
    </lineage>
</organism>
<dbReference type="InterPro" id="IPR035956">
    <property type="entry name" value="RimP_N_sf"/>
</dbReference>
<dbReference type="GO" id="GO:0005829">
    <property type="term" value="C:cytosol"/>
    <property type="evidence" value="ECO:0007669"/>
    <property type="project" value="TreeGrafter"/>
</dbReference>
<gene>
    <name evidence="3" type="primary">rimP</name>
    <name evidence="6" type="ORF">IV67_GL000708</name>
</gene>
<feature type="domain" description="Ribosome maturation factor RimP N-terminal" evidence="4">
    <location>
        <begin position="12"/>
        <end position="86"/>
    </location>
</feature>
<dbReference type="PANTHER" id="PTHR33867">
    <property type="entry name" value="RIBOSOME MATURATION FACTOR RIMP"/>
    <property type="match status" value="1"/>
</dbReference>
<dbReference type="SUPFAM" id="SSF74942">
    <property type="entry name" value="YhbC-like, C-terminal domain"/>
    <property type="match status" value="2"/>
</dbReference>
<comment type="caution">
    <text evidence="6">The sequence shown here is derived from an EMBL/GenBank/DDBJ whole genome shotgun (WGS) entry which is preliminary data.</text>
</comment>
<protein>
    <recommendedName>
        <fullName evidence="3">Ribosome maturation factor RimP</fullName>
    </recommendedName>
</protein>
<dbReference type="Gene3D" id="2.30.30.180">
    <property type="entry name" value="Ribosome maturation factor RimP, C-terminal domain"/>
    <property type="match status" value="2"/>
</dbReference>
<reference evidence="6 7" key="1">
    <citation type="journal article" date="2015" name="Genome Announc.">
        <title>Expanding the biotechnology potential of lactobacilli through comparative genomics of 213 strains and associated genera.</title>
        <authorList>
            <person name="Sun Z."/>
            <person name="Harris H.M."/>
            <person name="McCann A."/>
            <person name="Guo C."/>
            <person name="Argimon S."/>
            <person name="Zhang W."/>
            <person name="Yang X."/>
            <person name="Jeffery I.B."/>
            <person name="Cooney J.C."/>
            <person name="Kagawa T.F."/>
            <person name="Liu W."/>
            <person name="Song Y."/>
            <person name="Salvetti E."/>
            <person name="Wrobel A."/>
            <person name="Rasinkangas P."/>
            <person name="Parkhill J."/>
            <person name="Rea M.C."/>
            <person name="O'Sullivan O."/>
            <person name="Ritari J."/>
            <person name="Douillard F.P."/>
            <person name="Paul Ross R."/>
            <person name="Yang R."/>
            <person name="Briner A.E."/>
            <person name="Felis G.E."/>
            <person name="de Vos W.M."/>
            <person name="Barrangou R."/>
            <person name="Klaenhammer T.R."/>
            <person name="Caufield P.W."/>
            <person name="Cui Y."/>
            <person name="Zhang H."/>
            <person name="O'Toole P.W."/>
        </authorList>
    </citation>
    <scope>NUCLEOTIDE SEQUENCE [LARGE SCALE GENOMIC DNA]</scope>
    <source>
        <strain evidence="6 7">DSM 20014</strain>
    </source>
</reference>
<dbReference type="EMBL" id="JQCD01000024">
    <property type="protein sequence ID" value="KRN77187.1"/>
    <property type="molecule type" value="Genomic_DNA"/>
</dbReference>
<evidence type="ECO:0000256" key="2">
    <source>
        <dbReference type="ARBA" id="ARBA00022517"/>
    </source>
</evidence>
<dbReference type="GO" id="GO:0006412">
    <property type="term" value="P:translation"/>
    <property type="evidence" value="ECO:0007669"/>
    <property type="project" value="TreeGrafter"/>
</dbReference>
<dbReference type="Pfam" id="PF02576">
    <property type="entry name" value="RimP_N"/>
    <property type="match status" value="1"/>
</dbReference>
<dbReference type="GO" id="GO:0000028">
    <property type="term" value="P:ribosomal small subunit assembly"/>
    <property type="evidence" value="ECO:0007669"/>
    <property type="project" value="TreeGrafter"/>
</dbReference>
<keyword evidence="7" id="KW-1185">Reference proteome</keyword>
<sequence length="229" mass="25908">MPEVVDKVQAVLADALAEQGFDLWDVKYEKQDSDMVLRVLVDRLDGDINMDDLVMLTEFISNHVDAIQPDPFPEAYLLDVSSPGAERELKRDRDYNWALNKTIAVALKTPIDHANELSGSLIDKTATELTLEVVGKKGKRTQVTVPMDQIKQTHLSIDQDRILTSDADFEWALEKFVRVSTYRKIDGQKEFVGELVGYTPEALTIEDEDEQQVTIQRDIIAKASHTNTF</sequence>
<dbReference type="InterPro" id="IPR003728">
    <property type="entry name" value="Ribosome_maturation_RimP"/>
</dbReference>
<accession>A0A0R2JIQ8</accession>
<comment type="function">
    <text evidence="3">Required for maturation of 30S ribosomal subunits.</text>
</comment>
<evidence type="ECO:0000259" key="4">
    <source>
        <dbReference type="Pfam" id="PF02576"/>
    </source>
</evidence>
<keyword evidence="2 3" id="KW-0690">Ribosome biogenesis</keyword>
<feature type="domain" description="Ribosome maturation factor RimP C-terminal" evidence="5">
    <location>
        <begin position="89"/>
        <end position="156"/>
    </location>
</feature>
<dbReference type="InterPro" id="IPR036847">
    <property type="entry name" value="RimP_C_sf"/>
</dbReference>
<dbReference type="STRING" id="1620.IV67_GL000708"/>
<evidence type="ECO:0000313" key="7">
    <source>
        <dbReference type="Proteomes" id="UP000051673"/>
    </source>
</evidence>
<dbReference type="AlphaFoldDB" id="A0A0R2JIQ8"/>